<feature type="compositionally biased region" description="Polar residues" evidence="1">
    <location>
        <begin position="65"/>
        <end position="83"/>
    </location>
</feature>
<proteinExistence type="predicted"/>
<dbReference type="EMBL" id="JAHYIQ010000001">
    <property type="protein sequence ID" value="KAK1135695.1"/>
    <property type="molecule type" value="Genomic_DNA"/>
</dbReference>
<accession>A0AA40KWN8</accession>
<protein>
    <submittedName>
        <fullName evidence="2">Uncharacterized protein</fullName>
    </submittedName>
</protein>
<reference evidence="2" key="1">
    <citation type="submission" date="2021-10" db="EMBL/GenBank/DDBJ databases">
        <title>Melipona bicolor Genome sequencing and assembly.</title>
        <authorList>
            <person name="Araujo N.S."/>
            <person name="Arias M.C."/>
        </authorList>
    </citation>
    <scope>NUCLEOTIDE SEQUENCE</scope>
    <source>
        <strain evidence="2">USP_2M_L1-L4_2017</strain>
        <tissue evidence="2">Whole body</tissue>
    </source>
</reference>
<feature type="region of interest" description="Disordered" evidence="1">
    <location>
        <begin position="1"/>
        <end position="92"/>
    </location>
</feature>
<evidence type="ECO:0000313" key="2">
    <source>
        <dbReference type="EMBL" id="KAK1135695.1"/>
    </source>
</evidence>
<keyword evidence="3" id="KW-1185">Reference proteome</keyword>
<evidence type="ECO:0000256" key="1">
    <source>
        <dbReference type="SAM" id="MobiDB-lite"/>
    </source>
</evidence>
<organism evidence="2 3">
    <name type="scientific">Melipona bicolor</name>
    <dbReference type="NCBI Taxonomy" id="60889"/>
    <lineage>
        <taxon>Eukaryota</taxon>
        <taxon>Metazoa</taxon>
        <taxon>Ecdysozoa</taxon>
        <taxon>Arthropoda</taxon>
        <taxon>Hexapoda</taxon>
        <taxon>Insecta</taxon>
        <taxon>Pterygota</taxon>
        <taxon>Neoptera</taxon>
        <taxon>Endopterygota</taxon>
        <taxon>Hymenoptera</taxon>
        <taxon>Apocrita</taxon>
        <taxon>Aculeata</taxon>
        <taxon>Apoidea</taxon>
        <taxon>Anthophila</taxon>
        <taxon>Apidae</taxon>
        <taxon>Melipona</taxon>
    </lineage>
</organism>
<dbReference type="Proteomes" id="UP001177670">
    <property type="component" value="Unassembled WGS sequence"/>
</dbReference>
<feature type="compositionally biased region" description="Pro residues" evidence="1">
    <location>
        <begin position="45"/>
        <end position="56"/>
    </location>
</feature>
<name>A0AA40KWN8_9HYME</name>
<sequence length="92" mass="9812">MPRLNQHLAQAGLAGTEETEATRNRRGKRERRSFEVPGVPAGFAIPPPPPPPPPPLLAKLKRGVRTQTTVSSSGTYLPGSNCTGGRESKTLN</sequence>
<gene>
    <name evidence="2" type="ORF">K0M31_000280</name>
</gene>
<dbReference type="AlphaFoldDB" id="A0AA40KWN8"/>
<evidence type="ECO:0000313" key="3">
    <source>
        <dbReference type="Proteomes" id="UP001177670"/>
    </source>
</evidence>
<comment type="caution">
    <text evidence="2">The sequence shown here is derived from an EMBL/GenBank/DDBJ whole genome shotgun (WGS) entry which is preliminary data.</text>
</comment>